<organism evidence="5 6">
    <name type="scientific">Helicovermis profundi</name>
    <dbReference type="NCBI Taxonomy" id="3065157"/>
    <lineage>
        <taxon>Bacteria</taxon>
        <taxon>Bacillati</taxon>
        <taxon>Bacillota</taxon>
        <taxon>Clostridia</taxon>
        <taxon>Helicovermis</taxon>
    </lineage>
</organism>
<evidence type="ECO:0000256" key="3">
    <source>
        <dbReference type="ARBA" id="ARBA00022898"/>
    </source>
</evidence>
<evidence type="ECO:0000256" key="1">
    <source>
        <dbReference type="ARBA" id="ARBA00001933"/>
    </source>
</evidence>
<evidence type="ECO:0000256" key="2">
    <source>
        <dbReference type="ARBA" id="ARBA00006966"/>
    </source>
</evidence>
<comment type="similarity">
    <text evidence="2">Belongs to the threonine aldolase family.</text>
</comment>
<dbReference type="RefSeq" id="WP_338536353.1">
    <property type="nucleotide sequence ID" value="NZ_AP028654.1"/>
</dbReference>
<evidence type="ECO:0000259" key="4">
    <source>
        <dbReference type="Pfam" id="PF01212"/>
    </source>
</evidence>
<dbReference type="PANTHER" id="PTHR48097">
    <property type="entry name" value="L-THREONINE ALDOLASE-RELATED"/>
    <property type="match status" value="1"/>
</dbReference>
<dbReference type="SUPFAM" id="SSF53383">
    <property type="entry name" value="PLP-dependent transferases"/>
    <property type="match status" value="1"/>
</dbReference>
<dbReference type="Gene3D" id="3.40.640.10">
    <property type="entry name" value="Type I PLP-dependent aspartate aminotransferase-like (Major domain)"/>
    <property type="match status" value="1"/>
</dbReference>
<proteinExistence type="inferred from homology"/>
<accession>A0AAU9ENH1</accession>
<gene>
    <name evidence="5" type="ORF">HLPR_03310</name>
</gene>
<dbReference type="Pfam" id="PF01212">
    <property type="entry name" value="Beta_elim_lyase"/>
    <property type="match status" value="1"/>
</dbReference>
<keyword evidence="3" id="KW-0663">Pyridoxal phosphate</keyword>
<name>A0AAU9ENH1_9FIRM</name>
<dbReference type="InterPro" id="IPR015422">
    <property type="entry name" value="PyrdxlP-dep_Trfase_small"/>
</dbReference>
<reference evidence="5 6" key="1">
    <citation type="submission" date="2023-08" db="EMBL/GenBank/DDBJ databases">
        <title>Helicovermis profunda gen. nov., sp. nov., a novel mesophilic, fermentative bacterium within the Bacillota from a deep-sea hydrothermal vent chimney.</title>
        <authorList>
            <person name="Miyazaki U."/>
            <person name="Mizutani D."/>
            <person name="Hashimoto Y."/>
            <person name="Tame A."/>
            <person name="Sawayama S."/>
            <person name="Miyazaki J."/>
            <person name="Takai K."/>
            <person name="Nakagawa S."/>
        </authorList>
    </citation>
    <scope>NUCLEOTIDE SEQUENCE [LARGE SCALE GENOMIC DNA]</scope>
    <source>
        <strain evidence="5 6">S502</strain>
    </source>
</reference>
<dbReference type="KEGG" id="hprf:HLPR_03310"/>
<dbReference type="InterPro" id="IPR015424">
    <property type="entry name" value="PyrdxlP-dep_Trfase"/>
</dbReference>
<dbReference type="GO" id="GO:0016829">
    <property type="term" value="F:lyase activity"/>
    <property type="evidence" value="ECO:0007669"/>
    <property type="project" value="InterPro"/>
</dbReference>
<dbReference type="Proteomes" id="UP001321786">
    <property type="component" value="Chromosome"/>
</dbReference>
<dbReference type="Gene3D" id="3.90.1150.10">
    <property type="entry name" value="Aspartate Aminotransferase, domain 1"/>
    <property type="match status" value="1"/>
</dbReference>
<keyword evidence="6" id="KW-1185">Reference proteome</keyword>
<feature type="domain" description="Aromatic amino acid beta-eliminating lyase/threonine aldolase" evidence="4">
    <location>
        <begin position="36"/>
        <end position="285"/>
    </location>
</feature>
<dbReference type="AlphaFoldDB" id="A0AAU9ENH1"/>
<protein>
    <submittedName>
        <fullName evidence="5">Low specificity L-threonine aldolase</fullName>
    </submittedName>
</protein>
<evidence type="ECO:0000313" key="5">
    <source>
        <dbReference type="EMBL" id="BEP28000.1"/>
    </source>
</evidence>
<dbReference type="EMBL" id="AP028654">
    <property type="protein sequence ID" value="BEP28000.1"/>
    <property type="molecule type" value="Genomic_DNA"/>
</dbReference>
<dbReference type="GO" id="GO:0006520">
    <property type="term" value="P:amino acid metabolic process"/>
    <property type="evidence" value="ECO:0007669"/>
    <property type="project" value="InterPro"/>
</dbReference>
<sequence length="341" mass="38247">MYSFKNDYSEGAHPLILESLLKTNLQQEPGYCLDQYSNHARELIKNTLECDSCDVHLIVGGTQTNLIAISSFLRPHEACIAAYTGHIAVHEAGAIEATGHKVITVNVANGKLDCSDIQAVVDGHPDEHMVKPKLVYISNPTELGTHYTKSELVKLKEYCSNNNLLLYIDGARLGSALVASDLEFKDLVHLADAIFIGATKNGALIGEALVICNDYLKKDLRYQIKQKGALLSKGRLLGQQFEVLFQNNLYLDLAMHAKKMADKLRYGLKKQGIKLLVETETNQLFPIFSKEDIRNLEFNFLFYVWKEIDENYSAIRLITSWATTEEAVDSFLETTKILEKS</sequence>
<dbReference type="PANTHER" id="PTHR48097:SF5">
    <property type="entry name" value="LOW SPECIFICITY L-THREONINE ALDOLASE"/>
    <property type="match status" value="1"/>
</dbReference>
<comment type="cofactor">
    <cofactor evidence="1">
        <name>pyridoxal 5'-phosphate</name>
        <dbReference type="ChEBI" id="CHEBI:597326"/>
    </cofactor>
</comment>
<dbReference type="InterPro" id="IPR015421">
    <property type="entry name" value="PyrdxlP-dep_Trfase_major"/>
</dbReference>
<dbReference type="InterPro" id="IPR001597">
    <property type="entry name" value="ArAA_b-elim_lyase/Thr_aldolase"/>
</dbReference>
<evidence type="ECO:0000313" key="6">
    <source>
        <dbReference type="Proteomes" id="UP001321786"/>
    </source>
</evidence>